<evidence type="ECO:0008006" key="4">
    <source>
        <dbReference type="Google" id="ProtNLM"/>
    </source>
</evidence>
<dbReference type="PROSITE" id="PS00018">
    <property type="entry name" value="EF_HAND_1"/>
    <property type="match status" value="1"/>
</dbReference>
<dbReference type="RefSeq" id="WP_007418164.1">
    <property type="nucleotide sequence ID" value="NZ_ABOX02000057.1"/>
</dbReference>
<dbReference type="InterPro" id="IPR032809">
    <property type="entry name" value="Put_HupE_UreJ"/>
</dbReference>
<gene>
    <name evidence="2" type="ORF">Cflav_PD0886</name>
</gene>
<protein>
    <recommendedName>
        <fullName evidence="4">EF-hand domain-containing protein</fullName>
    </recommendedName>
</protein>
<evidence type="ECO:0000313" key="2">
    <source>
        <dbReference type="EMBL" id="EEF57786.1"/>
    </source>
</evidence>
<dbReference type="EMBL" id="ABOX02000057">
    <property type="protein sequence ID" value="EEF57786.1"/>
    <property type="molecule type" value="Genomic_DNA"/>
</dbReference>
<reference evidence="2 3" key="1">
    <citation type="journal article" date="2011" name="J. Bacteriol.">
        <title>Genome sequence of 'Pedosphaera parvula' Ellin514, an aerobic Verrucomicrobial isolate from pasture soil.</title>
        <authorList>
            <person name="Kant R."/>
            <person name="van Passel M.W."/>
            <person name="Sangwan P."/>
            <person name="Palva A."/>
            <person name="Lucas S."/>
            <person name="Copeland A."/>
            <person name="Lapidus A."/>
            <person name="Glavina Del Rio T."/>
            <person name="Dalin E."/>
            <person name="Tice H."/>
            <person name="Bruce D."/>
            <person name="Goodwin L."/>
            <person name="Pitluck S."/>
            <person name="Chertkov O."/>
            <person name="Larimer F.W."/>
            <person name="Land M.L."/>
            <person name="Hauser L."/>
            <person name="Brettin T.S."/>
            <person name="Detter J.C."/>
            <person name="Han S."/>
            <person name="de Vos W.M."/>
            <person name="Janssen P.H."/>
            <person name="Smidt H."/>
        </authorList>
    </citation>
    <scope>NUCLEOTIDE SEQUENCE [LARGE SCALE GENOMIC DNA]</scope>
    <source>
        <strain evidence="2 3">Ellin514</strain>
    </source>
</reference>
<evidence type="ECO:0000256" key="1">
    <source>
        <dbReference type="SAM" id="Phobius"/>
    </source>
</evidence>
<dbReference type="Pfam" id="PF13795">
    <property type="entry name" value="HupE_UreJ_2"/>
    <property type="match status" value="1"/>
</dbReference>
<name>B9XQS9_PEDPL</name>
<feature type="transmembrane region" description="Helical" evidence="1">
    <location>
        <begin position="312"/>
        <end position="329"/>
    </location>
</feature>
<keyword evidence="1" id="KW-0812">Transmembrane</keyword>
<dbReference type="STRING" id="320771.Cflav_PD0886"/>
<keyword evidence="1" id="KW-1133">Transmembrane helix</keyword>
<feature type="transmembrane region" description="Helical" evidence="1">
    <location>
        <begin position="378"/>
        <end position="395"/>
    </location>
</feature>
<feature type="transmembrane region" description="Helical" evidence="1">
    <location>
        <begin position="256"/>
        <end position="276"/>
    </location>
</feature>
<organism evidence="2 3">
    <name type="scientific">Pedosphaera parvula (strain Ellin514)</name>
    <dbReference type="NCBI Taxonomy" id="320771"/>
    <lineage>
        <taxon>Bacteria</taxon>
        <taxon>Pseudomonadati</taxon>
        <taxon>Verrucomicrobiota</taxon>
        <taxon>Pedosphaerae</taxon>
        <taxon>Pedosphaerales</taxon>
        <taxon>Pedosphaeraceae</taxon>
        <taxon>Pedosphaera</taxon>
    </lineage>
</organism>
<feature type="transmembrane region" description="Helical" evidence="1">
    <location>
        <begin position="341"/>
        <end position="366"/>
    </location>
</feature>
<feature type="transmembrane region" description="Helical" evidence="1">
    <location>
        <begin position="288"/>
        <end position="306"/>
    </location>
</feature>
<dbReference type="AlphaFoldDB" id="B9XQS9"/>
<proteinExistence type="predicted"/>
<sequence length="406" mass="45646" precursor="true">MERTFKSSGQRILCRICTASEISTPRLQSRFATWLLILSSLIFAPNLFAHDPSKSYLTINFDTNQTVGQWDIPIKDLQAVVPLDSDNDGFVTWDELNARYKDVTAYALAHLKISGDAKPGTLHFTESEPIVEDFADGTYLELPFILENVCQPNVVEFDYQLFFDINHSHRGLLRLQHGEKTESAVLDSEHHLQQFEINHPNPGKQFLVFLKEGITHIWTGYDHILFLLALLLPAVLHRREQDWHGVPAFRPAFLNVLKIVTAFTLAHSLTLSLAALNIVRLPTRLTESAIAASVILAATNNIWPWIKGRGWIVAFLFGLIHGFGFANALSELGLTSSALILTLVGFNLGVELGQLAIVTAFLPLAYGFRNSWLYRRPILHFGSACIILIAATWLTERVFNFKVLPF</sequence>
<feature type="transmembrane region" description="Helical" evidence="1">
    <location>
        <begin position="214"/>
        <end position="236"/>
    </location>
</feature>
<dbReference type="InterPro" id="IPR018247">
    <property type="entry name" value="EF_Hand_1_Ca_BS"/>
</dbReference>
<dbReference type="Proteomes" id="UP000003688">
    <property type="component" value="Unassembled WGS sequence"/>
</dbReference>
<dbReference type="OrthoDB" id="9808870at2"/>
<accession>B9XQS9</accession>
<evidence type="ECO:0000313" key="3">
    <source>
        <dbReference type="Proteomes" id="UP000003688"/>
    </source>
</evidence>
<comment type="caution">
    <text evidence="2">The sequence shown here is derived from an EMBL/GenBank/DDBJ whole genome shotgun (WGS) entry which is preliminary data.</text>
</comment>
<keyword evidence="1" id="KW-0472">Membrane</keyword>
<keyword evidence="3" id="KW-1185">Reference proteome</keyword>